<dbReference type="PANTHER" id="PTHR46323:SF2">
    <property type="entry name" value="BETA-GALACTOSIDASE"/>
    <property type="match status" value="1"/>
</dbReference>
<evidence type="ECO:0000256" key="2">
    <source>
        <dbReference type="ARBA" id="ARBA00007401"/>
    </source>
</evidence>
<accession>A0ABS8FJ47</accession>
<dbReference type="InterPro" id="IPR017853">
    <property type="entry name" value="GH"/>
</dbReference>
<dbReference type="Proteomes" id="UP001199236">
    <property type="component" value="Unassembled WGS sequence"/>
</dbReference>
<dbReference type="Pfam" id="PF00703">
    <property type="entry name" value="Glyco_hydro_2"/>
    <property type="match status" value="1"/>
</dbReference>
<reference evidence="10 11" key="1">
    <citation type="submission" date="2021-10" db="EMBL/GenBank/DDBJ databases">
        <title>Anaerobic single-cell dispensing facilitates the cultivation of human gut bacteria.</title>
        <authorList>
            <person name="Afrizal A."/>
        </authorList>
    </citation>
    <scope>NUCLEOTIDE SEQUENCE [LARGE SCALE GENOMIC DNA]</scope>
    <source>
        <strain evidence="10 11">CLA-AA-H223</strain>
    </source>
</reference>
<dbReference type="RefSeq" id="WP_156060499.1">
    <property type="nucleotide sequence ID" value="NZ_JAJEQO010000019.1"/>
</dbReference>
<dbReference type="InterPro" id="IPR014718">
    <property type="entry name" value="GH-type_carb-bd"/>
</dbReference>
<organism evidence="10 11">
    <name type="scientific">Faecalibacterium hominis</name>
    <name type="common">ex Afrizal et al. 2022</name>
    <dbReference type="NCBI Taxonomy" id="2881265"/>
    <lineage>
        <taxon>Bacteria</taxon>
        <taxon>Bacillati</taxon>
        <taxon>Bacillota</taxon>
        <taxon>Clostridia</taxon>
        <taxon>Eubacteriales</taxon>
        <taxon>Oscillospiraceae</taxon>
        <taxon>Faecalibacterium</taxon>
    </lineage>
</organism>
<dbReference type="EMBL" id="JAJEQO010000019">
    <property type="protein sequence ID" value="MCC2214036.1"/>
    <property type="molecule type" value="Genomic_DNA"/>
</dbReference>
<comment type="catalytic activity">
    <reaction evidence="1 8">
        <text>Hydrolysis of terminal non-reducing beta-D-galactose residues in beta-D-galactosides.</text>
        <dbReference type="EC" id="3.2.1.23"/>
    </reaction>
</comment>
<keyword evidence="11" id="KW-1185">Reference proteome</keyword>
<dbReference type="InterPro" id="IPR050347">
    <property type="entry name" value="Bact_Beta-galactosidase"/>
</dbReference>
<dbReference type="InterPro" id="IPR036156">
    <property type="entry name" value="Beta-gal/glucu_dom_sf"/>
</dbReference>
<dbReference type="Gene3D" id="2.70.98.10">
    <property type="match status" value="1"/>
</dbReference>
<evidence type="ECO:0000256" key="6">
    <source>
        <dbReference type="ARBA" id="ARBA00023295"/>
    </source>
</evidence>
<dbReference type="Gene3D" id="2.60.120.260">
    <property type="entry name" value="Galactose-binding domain-like"/>
    <property type="match status" value="1"/>
</dbReference>
<dbReference type="SUPFAM" id="SSF49785">
    <property type="entry name" value="Galactose-binding domain-like"/>
    <property type="match status" value="1"/>
</dbReference>
<feature type="domain" description="Beta galactosidase small chain/" evidence="9">
    <location>
        <begin position="735"/>
        <end position="1005"/>
    </location>
</feature>
<gene>
    <name evidence="10" type="ORF">LKD34_11130</name>
</gene>
<dbReference type="EC" id="3.2.1.23" evidence="3 8"/>
<dbReference type="Gene3D" id="3.20.20.80">
    <property type="entry name" value="Glycosidases"/>
    <property type="match status" value="1"/>
</dbReference>
<dbReference type="InterPro" id="IPR006104">
    <property type="entry name" value="Glyco_hydro_2_N"/>
</dbReference>
<dbReference type="InterPro" id="IPR023232">
    <property type="entry name" value="Glyco_hydro_2_AS"/>
</dbReference>
<dbReference type="InterPro" id="IPR006102">
    <property type="entry name" value="Ig-like_GH2"/>
</dbReference>
<evidence type="ECO:0000313" key="10">
    <source>
        <dbReference type="EMBL" id="MCC2214036.1"/>
    </source>
</evidence>
<proteinExistence type="inferred from homology"/>
<evidence type="ECO:0000313" key="11">
    <source>
        <dbReference type="Proteomes" id="UP001199236"/>
    </source>
</evidence>
<dbReference type="InterPro" id="IPR013783">
    <property type="entry name" value="Ig-like_fold"/>
</dbReference>
<dbReference type="Pfam" id="PF16353">
    <property type="entry name" value="LacZ_4"/>
    <property type="match status" value="1"/>
</dbReference>
<sequence length="1009" mass="113213">MPLNDPITPALLADPEIFQQNRLPFHAHFADQTSPEMPLTVSLDGKWAFRYAENLTAPFTDWDTLTVPGFIQMQSLQKPGHPYGTPHYVNTQYPWDGHEKLHPGEIPQDYNPIGEYQRNFTLPENWASCYLRLNGADSAAAVWCNGVYIGYTEDTFTPAEFDMTAAVHPGENTLTVQVYRFSSGSWLEDQDFWRMSGLFRSVELFTKPELHLEDAFVKQEFAPDFSSATVTFDCRVSGAGTISVVFDGQQQSAEVGEPAEYDSGVVFGKGEADPDVEEDVQDVSFTFTVEHPALWSAEQPNLYEAEIALLREGDLAERTSLKVGLRKFELKDRQMLLNGKRIVFKGVNRHEWSCRTGRTVSREEMLWDVKNLKAHNVNAVRTSHYPDDPYFLQLCDEYGLYVIGETNLETHGTWQKLGADGSDEWTLPGARPEWRENVLARAEAMLERDKNHPAILIWSCGNESYGGKTLWEMSEYFRRTDPSRLVHYEGIFWNREYPATSDMESQMYTPVADIKKFLAEHPEKPFIMCEYSHAMGNSNGGITDYTEYAYEEPLYQGGFIWEYMDHGIAVTDPDGKPGFAYGGDFGDRPTDREFCVDGLVLPDRRNTPKMDAVKAAYAPLKITLTDTEAVIENRNLFTDLNAYDLVFASSVNGKPERRAVLRADCKPGETVHIAFPFALPEAGLACMTVAAVQRAVLPGIPAGYEAAFGQVWHNHVAAQLTLPAPQLVEMDCNIGVKGKGFEYIFGRGKGLVSIRYNGVQLLDDTVRPNFWRAPTNNDEGCAEPFAFAFWKTAGLYARCDHLTAETRGEFVTVRAVYTLPDGQTLPIDFAIDCAGRCDITMTWQGERAEVPEFGLLFPLRRELTEVSYQGLGPRETTADRTAGGKMGVWNYNVRQDFAQNSPVYPQECGSRTGVYRAALTGRDTEVPGIRFASDDGMTFSALPYTPHELENARHLYELPRDDNKTIVRCAAFQRGVGGDNSWGAKPHADACFAVEKGMTFSFSIQKQNG</sequence>
<dbReference type="InterPro" id="IPR006101">
    <property type="entry name" value="Glyco_hydro_2"/>
</dbReference>
<dbReference type="SMART" id="SM01038">
    <property type="entry name" value="Bgal_small_N"/>
    <property type="match status" value="1"/>
</dbReference>
<evidence type="ECO:0000256" key="5">
    <source>
        <dbReference type="ARBA" id="ARBA00022801"/>
    </source>
</evidence>
<dbReference type="PROSITE" id="PS00608">
    <property type="entry name" value="GLYCOSYL_HYDROL_F2_2"/>
    <property type="match status" value="1"/>
</dbReference>
<dbReference type="InterPro" id="IPR011013">
    <property type="entry name" value="Gal_mutarotase_sf_dom"/>
</dbReference>
<evidence type="ECO:0000256" key="1">
    <source>
        <dbReference type="ARBA" id="ARBA00001412"/>
    </source>
</evidence>
<dbReference type="Pfam" id="PF02836">
    <property type="entry name" value="Glyco_hydro_2_C"/>
    <property type="match status" value="1"/>
</dbReference>
<dbReference type="Pfam" id="PF02837">
    <property type="entry name" value="Glyco_hydro_2_N"/>
    <property type="match status" value="1"/>
</dbReference>
<dbReference type="SUPFAM" id="SSF51445">
    <property type="entry name" value="(Trans)glycosidases"/>
    <property type="match status" value="1"/>
</dbReference>
<evidence type="ECO:0000256" key="8">
    <source>
        <dbReference type="RuleBase" id="RU361154"/>
    </source>
</evidence>
<dbReference type="InterPro" id="IPR008979">
    <property type="entry name" value="Galactose-bd-like_sf"/>
</dbReference>
<name>A0ABS8FJ47_9FIRM</name>
<dbReference type="Gene3D" id="2.60.40.10">
    <property type="entry name" value="Immunoglobulins"/>
    <property type="match status" value="2"/>
</dbReference>
<keyword evidence="6 8" id="KW-0326">Glycosidase</keyword>
<dbReference type="SUPFAM" id="SSF49303">
    <property type="entry name" value="beta-Galactosidase/glucuronidase domain"/>
    <property type="match status" value="2"/>
</dbReference>
<dbReference type="PROSITE" id="PS00719">
    <property type="entry name" value="GLYCOSYL_HYDROL_F2_1"/>
    <property type="match status" value="1"/>
</dbReference>
<evidence type="ECO:0000259" key="9">
    <source>
        <dbReference type="SMART" id="SM01038"/>
    </source>
</evidence>
<keyword evidence="5 8" id="KW-0378">Hydrolase</keyword>
<evidence type="ECO:0000256" key="4">
    <source>
        <dbReference type="ARBA" id="ARBA00013303"/>
    </source>
</evidence>
<dbReference type="InterPro" id="IPR006103">
    <property type="entry name" value="Glyco_hydro_2_cat"/>
</dbReference>
<dbReference type="InterPro" id="IPR032312">
    <property type="entry name" value="LacZ_4"/>
</dbReference>
<dbReference type="Pfam" id="PF02929">
    <property type="entry name" value="Bgal_small_N"/>
    <property type="match status" value="1"/>
</dbReference>
<dbReference type="InterPro" id="IPR023230">
    <property type="entry name" value="Glyco_hydro_2_CS"/>
</dbReference>
<evidence type="ECO:0000256" key="3">
    <source>
        <dbReference type="ARBA" id="ARBA00012756"/>
    </source>
</evidence>
<dbReference type="PRINTS" id="PR00132">
    <property type="entry name" value="GLHYDRLASE2"/>
</dbReference>
<comment type="similarity">
    <text evidence="2 8">Belongs to the glycosyl hydrolase 2 family.</text>
</comment>
<protein>
    <recommendedName>
        <fullName evidence="4 8">Beta-galactosidase</fullName>
        <ecNumber evidence="3 8">3.2.1.23</ecNumber>
    </recommendedName>
    <alternativeName>
        <fullName evidence="7 8">Lactase</fullName>
    </alternativeName>
</protein>
<comment type="caution">
    <text evidence="10">The sequence shown here is derived from an EMBL/GenBank/DDBJ whole genome shotgun (WGS) entry which is preliminary data.</text>
</comment>
<dbReference type="InterPro" id="IPR004199">
    <property type="entry name" value="B-gal_small/dom_5"/>
</dbReference>
<dbReference type="PANTHER" id="PTHR46323">
    <property type="entry name" value="BETA-GALACTOSIDASE"/>
    <property type="match status" value="1"/>
</dbReference>
<evidence type="ECO:0000256" key="7">
    <source>
        <dbReference type="ARBA" id="ARBA00032230"/>
    </source>
</evidence>
<dbReference type="SUPFAM" id="SSF74650">
    <property type="entry name" value="Galactose mutarotase-like"/>
    <property type="match status" value="1"/>
</dbReference>